<keyword evidence="4" id="KW-1185">Reference proteome</keyword>
<feature type="domain" description="FHA" evidence="2">
    <location>
        <begin position="112"/>
        <end position="164"/>
    </location>
</feature>
<proteinExistence type="predicted"/>
<dbReference type="Proteomes" id="UP000219111">
    <property type="component" value="Unassembled WGS sequence"/>
</dbReference>
<dbReference type="Gene3D" id="2.60.200.20">
    <property type="match status" value="1"/>
</dbReference>
<dbReference type="EMBL" id="OBMT01000023">
    <property type="protein sequence ID" value="SOC21396.1"/>
    <property type="molecule type" value="Genomic_DNA"/>
</dbReference>
<sequence length="199" mass="22040">MSNDKTSWVFDHNSDRRDKKEEMFDPSERTAALTEAMQPLSTPRGGSDDESTRMIGTNRDLSERTVIYSPATQETAKKEDTFTEQVDPVVGWLVVLNGPGKGRSLTLGHGLNQIGRGARQRVSVDFGDTLISSEDHAKILYEDGEFFIAHGSGINLTKLDGKLIPNMVPLHDRAIIQLSKNTTCIFVALCGPEFDWSKV</sequence>
<evidence type="ECO:0000259" key="2">
    <source>
        <dbReference type="PROSITE" id="PS50006"/>
    </source>
</evidence>
<dbReference type="InterPro" id="IPR008984">
    <property type="entry name" value="SMAD_FHA_dom_sf"/>
</dbReference>
<reference evidence="4" key="1">
    <citation type="submission" date="2017-08" db="EMBL/GenBank/DDBJ databases">
        <authorList>
            <person name="Varghese N."/>
            <person name="Submissions S."/>
        </authorList>
    </citation>
    <scope>NUCLEOTIDE SEQUENCE [LARGE SCALE GENOMIC DNA]</scope>
    <source>
        <strain evidence="4">JA276</strain>
    </source>
</reference>
<organism evidence="3 4">
    <name type="scientific">Rhodobacter maris</name>
    <dbReference type="NCBI Taxonomy" id="446682"/>
    <lineage>
        <taxon>Bacteria</taxon>
        <taxon>Pseudomonadati</taxon>
        <taxon>Pseudomonadota</taxon>
        <taxon>Alphaproteobacteria</taxon>
        <taxon>Rhodobacterales</taxon>
        <taxon>Rhodobacter group</taxon>
        <taxon>Rhodobacter</taxon>
    </lineage>
</organism>
<accession>A0A285TL19</accession>
<dbReference type="Pfam" id="PF00498">
    <property type="entry name" value="FHA"/>
    <property type="match status" value="1"/>
</dbReference>
<evidence type="ECO:0000313" key="3">
    <source>
        <dbReference type="EMBL" id="SOC21396.1"/>
    </source>
</evidence>
<feature type="compositionally biased region" description="Basic and acidic residues" evidence="1">
    <location>
        <begin position="12"/>
        <end position="28"/>
    </location>
</feature>
<feature type="region of interest" description="Disordered" evidence="1">
    <location>
        <begin position="1"/>
        <end position="54"/>
    </location>
</feature>
<protein>
    <recommendedName>
        <fullName evidence="2">FHA domain-containing protein</fullName>
    </recommendedName>
</protein>
<dbReference type="InterPro" id="IPR000253">
    <property type="entry name" value="FHA_dom"/>
</dbReference>
<dbReference type="CDD" id="cd00060">
    <property type="entry name" value="FHA"/>
    <property type="match status" value="1"/>
</dbReference>
<name>A0A285TL19_9RHOB</name>
<dbReference type="PROSITE" id="PS50006">
    <property type="entry name" value="FHA_DOMAIN"/>
    <property type="match status" value="1"/>
</dbReference>
<evidence type="ECO:0000313" key="4">
    <source>
        <dbReference type="Proteomes" id="UP000219111"/>
    </source>
</evidence>
<evidence type="ECO:0000256" key="1">
    <source>
        <dbReference type="SAM" id="MobiDB-lite"/>
    </source>
</evidence>
<dbReference type="SUPFAM" id="SSF49879">
    <property type="entry name" value="SMAD/FHA domain"/>
    <property type="match status" value="1"/>
</dbReference>
<dbReference type="RefSeq" id="WP_097071458.1">
    <property type="nucleotide sequence ID" value="NZ_OBMT01000023.1"/>
</dbReference>
<dbReference type="OrthoDB" id="370565at2"/>
<gene>
    <name evidence="3" type="ORF">SAMN05877831_12310</name>
</gene>
<dbReference type="AlphaFoldDB" id="A0A285TL19"/>